<feature type="compositionally biased region" description="Polar residues" evidence="1">
    <location>
        <begin position="67"/>
        <end position="80"/>
    </location>
</feature>
<sequence>MSGGKKLRIDKDALLLPPCISPIHNHKVSSTKDSLKKQPRKREDKLLPPLLSPLSDEPVGRPRRSSECSSLSQEGNTSTVPITLPSTRTIPTSTSSSSSSSHKHRKGANKSLSHSKNSTEEDSHSKPSSSFHSNDQSEPDLWSNTSTLSMEHMEPRRPKLTFNNTYVTAI</sequence>
<accession>A0A9R0B9T1</accession>
<evidence type="ECO:0000313" key="2">
    <source>
        <dbReference type="RefSeq" id="XP_042625776.1"/>
    </source>
</evidence>
<dbReference type="GeneID" id="122147413"/>
<dbReference type="OrthoDB" id="6382204at2759"/>
<protein>
    <submittedName>
        <fullName evidence="2">AF4/FMR2 family member 2-like</fullName>
    </submittedName>
</protein>
<dbReference type="KEGG" id="ccar:122147413"/>
<dbReference type="Proteomes" id="UP001155660">
    <property type="component" value="Chromosome A14"/>
</dbReference>
<feature type="compositionally biased region" description="Low complexity" evidence="1">
    <location>
        <begin position="81"/>
        <end position="100"/>
    </location>
</feature>
<feature type="compositionally biased region" description="Basic and acidic residues" evidence="1">
    <location>
        <begin position="33"/>
        <end position="46"/>
    </location>
</feature>
<gene>
    <name evidence="2" type="primary">LOC122147413</name>
</gene>
<dbReference type="InterPro" id="IPR007797">
    <property type="entry name" value="AF4/FMR2"/>
</dbReference>
<dbReference type="GO" id="GO:0016607">
    <property type="term" value="C:nuclear speck"/>
    <property type="evidence" value="ECO:0007669"/>
    <property type="project" value="TreeGrafter"/>
</dbReference>
<evidence type="ECO:0000256" key="1">
    <source>
        <dbReference type="SAM" id="MobiDB-lite"/>
    </source>
</evidence>
<dbReference type="RefSeq" id="XP_042625776.1">
    <property type="nucleotide sequence ID" value="XM_042769842.1"/>
</dbReference>
<organism evidence="2">
    <name type="scientific">Cyprinus carpio</name>
    <name type="common">Common carp</name>
    <dbReference type="NCBI Taxonomy" id="7962"/>
    <lineage>
        <taxon>Eukaryota</taxon>
        <taxon>Metazoa</taxon>
        <taxon>Chordata</taxon>
        <taxon>Craniata</taxon>
        <taxon>Vertebrata</taxon>
        <taxon>Euteleostomi</taxon>
        <taxon>Actinopterygii</taxon>
        <taxon>Neopterygii</taxon>
        <taxon>Teleostei</taxon>
        <taxon>Ostariophysi</taxon>
        <taxon>Cypriniformes</taxon>
        <taxon>Cyprinidae</taxon>
        <taxon>Cyprininae</taxon>
        <taxon>Cyprinus</taxon>
    </lineage>
</organism>
<dbReference type="GO" id="GO:0002151">
    <property type="term" value="F:G-quadruplex RNA binding"/>
    <property type="evidence" value="ECO:0007669"/>
    <property type="project" value="TreeGrafter"/>
</dbReference>
<reference evidence="2" key="1">
    <citation type="submission" date="2025-08" db="UniProtKB">
        <authorList>
            <consortium name="RefSeq"/>
        </authorList>
    </citation>
    <scope>IDENTIFICATION</scope>
    <source>
        <tissue evidence="2">Muscle</tissue>
    </source>
</reference>
<dbReference type="AlphaFoldDB" id="A0A9R0B9T1"/>
<dbReference type="GO" id="GO:0043484">
    <property type="term" value="P:regulation of RNA splicing"/>
    <property type="evidence" value="ECO:0007669"/>
    <property type="project" value="TreeGrafter"/>
</dbReference>
<proteinExistence type="predicted"/>
<dbReference type="PANTHER" id="PTHR10528">
    <property type="entry name" value="AF4/FMR2 FAMILY MEMBER"/>
    <property type="match status" value="1"/>
</dbReference>
<name>A0A9R0B9T1_CYPCA</name>
<feature type="region of interest" description="Disordered" evidence="1">
    <location>
        <begin position="19"/>
        <end position="157"/>
    </location>
</feature>
<dbReference type="PANTHER" id="PTHR10528:SF18">
    <property type="entry name" value="AF4_FMR2 FAMILY MEMBER 2"/>
    <property type="match status" value="1"/>
</dbReference>